<proteinExistence type="predicted"/>
<dbReference type="EnsemblPlants" id="Zm00001eb387700_T001">
    <property type="protein sequence ID" value="Zm00001eb387700_P001"/>
    <property type="gene ID" value="Zm00001eb387700"/>
</dbReference>
<evidence type="ECO:0000313" key="2">
    <source>
        <dbReference type="EnsemblPlants" id="Zm00001eb387700_P001"/>
    </source>
</evidence>
<name>A0A804R5J7_MAIZE</name>
<evidence type="ECO:0000256" key="1">
    <source>
        <dbReference type="SAM" id="MobiDB-lite"/>
    </source>
</evidence>
<dbReference type="Proteomes" id="UP000007305">
    <property type="component" value="Chromosome 9"/>
</dbReference>
<dbReference type="AlphaFoldDB" id="A0A804R5J7"/>
<dbReference type="Gramene" id="Zm00001eb387700_T001">
    <property type="protein sequence ID" value="Zm00001eb387700_P001"/>
    <property type="gene ID" value="Zm00001eb387700"/>
</dbReference>
<protein>
    <submittedName>
        <fullName evidence="2">Uncharacterized protein</fullName>
    </submittedName>
</protein>
<dbReference type="PANTHER" id="PTHR33511">
    <property type="entry name" value="OS06G0632400 PROTEIN"/>
    <property type="match status" value="1"/>
</dbReference>
<dbReference type="InParanoid" id="A0A804R5J7"/>
<reference evidence="2" key="3">
    <citation type="submission" date="2021-05" db="UniProtKB">
        <authorList>
            <consortium name="EnsemblPlants"/>
        </authorList>
    </citation>
    <scope>IDENTIFICATION</scope>
    <source>
        <strain evidence="2">cv. B73</strain>
    </source>
</reference>
<reference evidence="3" key="1">
    <citation type="journal article" date="2009" name="Science">
        <title>The B73 maize genome: complexity, diversity, and dynamics.</title>
        <authorList>
            <person name="Schnable P.S."/>
            <person name="Ware D."/>
            <person name="Fulton R.S."/>
            <person name="Stein J.C."/>
            <person name="Wei F."/>
            <person name="Pasternak S."/>
            <person name="Liang C."/>
            <person name="Zhang J."/>
            <person name="Fulton L."/>
            <person name="Graves T.A."/>
            <person name="Minx P."/>
            <person name="Reily A.D."/>
            <person name="Courtney L."/>
            <person name="Kruchowski S.S."/>
            <person name="Tomlinson C."/>
            <person name="Strong C."/>
            <person name="Delehaunty K."/>
            <person name="Fronick C."/>
            <person name="Courtney B."/>
            <person name="Rock S.M."/>
            <person name="Belter E."/>
            <person name="Du F."/>
            <person name="Kim K."/>
            <person name="Abbott R.M."/>
            <person name="Cotton M."/>
            <person name="Levy A."/>
            <person name="Marchetto P."/>
            <person name="Ochoa K."/>
            <person name="Jackson S.M."/>
            <person name="Gillam B."/>
            <person name="Chen W."/>
            <person name="Yan L."/>
            <person name="Higginbotham J."/>
            <person name="Cardenas M."/>
            <person name="Waligorski J."/>
            <person name="Applebaum E."/>
            <person name="Phelps L."/>
            <person name="Falcone J."/>
            <person name="Kanchi K."/>
            <person name="Thane T."/>
            <person name="Scimone A."/>
            <person name="Thane N."/>
            <person name="Henke J."/>
            <person name="Wang T."/>
            <person name="Ruppert J."/>
            <person name="Shah N."/>
            <person name="Rotter K."/>
            <person name="Hodges J."/>
            <person name="Ingenthron E."/>
            <person name="Cordes M."/>
            <person name="Kohlberg S."/>
            <person name="Sgro J."/>
            <person name="Delgado B."/>
            <person name="Mead K."/>
            <person name="Chinwalla A."/>
            <person name="Leonard S."/>
            <person name="Crouse K."/>
            <person name="Collura K."/>
            <person name="Kudrna D."/>
            <person name="Currie J."/>
            <person name="He R."/>
            <person name="Angelova A."/>
            <person name="Rajasekar S."/>
            <person name="Mueller T."/>
            <person name="Lomeli R."/>
            <person name="Scara G."/>
            <person name="Ko A."/>
            <person name="Delaney K."/>
            <person name="Wissotski M."/>
            <person name="Lopez G."/>
            <person name="Campos D."/>
            <person name="Braidotti M."/>
            <person name="Ashley E."/>
            <person name="Golser W."/>
            <person name="Kim H."/>
            <person name="Lee S."/>
            <person name="Lin J."/>
            <person name="Dujmic Z."/>
            <person name="Kim W."/>
            <person name="Talag J."/>
            <person name="Zuccolo A."/>
            <person name="Fan C."/>
            <person name="Sebastian A."/>
            <person name="Kramer M."/>
            <person name="Spiegel L."/>
            <person name="Nascimento L."/>
            <person name="Zutavern T."/>
            <person name="Miller B."/>
            <person name="Ambroise C."/>
            <person name="Muller S."/>
            <person name="Spooner W."/>
            <person name="Narechania A."/>
            <person name="Ren L."/>
            <person name="Wei S."/>
            <person name="Kumari S."/>
            <person name="Faga B."/>
            <person name="Levy M.J."/>
            <person name="McMahan L."/>
            <person name="Van Buren P."/>
            <person name="Vaughn M.W."/>
            <person name="Ying K."/>
            <person name="Yeh C.-T."/>
            <person name="Emrich S.J."/>
            <person name="Jia Y."/>
            <person name="Kalyanaraman A."/>
            <person name="Hsia A.-P."/>
            <person name="Barbazuk W.B."/>
            <person name="Baucom R.S."/>
            <person name="Brutnell T.P."/>
            <person name="Carpita N.C."/>
            <person name="Chaparro C."/>
            <person name="Chia J.-M."/>
            <person name="Deragon J.-M."/>
            <person name="Estill J.C."/>
            <person name="Fu Y."/>
            <person name="Jeddeloh J.A."/>
            <person name="Han Y."/>
            <person name="Lee H."/>
            <person name="Li P."/>
            <person name="Lisch D.R."/>
            <person name="Liu S."/>
            <person name="Liu Z."/>
            <person name="Nagel D.H."/>
            <person name="McCann M.C."/>
            <person name="SanMiguel P."/>
            <person name="Myers A.M."/>
            <person name="Nettleton D."/>
            <person name="Nguyen J."/>
            <person name="Penning B.W."/>
            <person name="Ponnala L."/>
            <person name="Schneider K.L."/>
            <person name="Schwartz D.C."/>
            <person name="Sharma A."/>
            <person name="Soderlund C."/>
            <person name="Springer N.M."/>
            <person name="Sun Q."/>
            <person name="Wang H."/>
            <person name="Waterman M."/>
            <person name="Westerman R."/>
            <person name="Wolfgruber T.K."/>
            <person name="Yang L."/>
            <person name="Yu Y."/>
            <person name="Zhang L."/>
            <person name="Zhou S."/>
            <person name="Zhu Q."/>
            <person name="Bennetzen J.L."/>
            <person name="Dawe R.K."/>
            <person name="Jiang J."/>
            <person name="Jiang N."/>
            <person name="Presting G.G."/>
            <person name="Wessler S.R."/>
            <person name="Aluru S."/>
            <person name="Martienssen R.A."/>
            <person name="Clifton S.W."/>
            <person name="McCombie W.R."/>
            <person name="Wing R.A."/>
            <person name="Wilson R.K."/>
        </authorList>
    </citation>
    <scope>NUCLEOTIDE SEQUENCE [LARGE SCALE GENOMIC DNA]</scope>
    <source>
        <strain evidence="3">cv. B73</strain>
    </source>
</reference>
<reference evidence="2" key="2">
    <citation type="submission" date="2019-07" db="EMBL/GenBank/DDBJ databases">
        <authorList>
            <person name="Seetharam A."/>
            <person name="Woodhouse M."/>
            <person name="Cannon E."/>
        </authorList>
    </citation>
    <scope>NUCLEOTIDE SEQUENCE [LARGE SCALE GENOMIC DNA]</scope>
    <source>
        <strain evidence="2">cv. B73</strain>
    </source>
</reference>
<evidence type="ECO:0000313" key="3">
    <source>
        <dbReference type="Proteomes" id="UP000007305"/>
    </source>
</evidence>
<accession>A0A804R5J7</accession>
<feature type="region of interest" description="Disordered" evidence="1">
    <location>
        <begin position="1"/>
        <end position="34"/>
    </location>
</feature>
<keyword evidence="3" id="KW-1185">Reference proteome</keyword>
<sequence length="162" mass="18163">MGASLSCFGGSEGGYYADEPGYEQPRRSSRKVRPSDEDGLWYVGERDVDMKASAFIARGIKLLDRRTLGVSNPLRTNVLQLDKNEPMICDNSLDLLLENDPKKIISLDQRCRINCPRGHFVPLTFSSAVQLQITVSLTVNPLIFVNKTGEPEYSQEMVEMSF</sequence>
<organism evidence="2 3">
    <name type="scientific">Zea mays</name>
    <name type="common">Maize</name>
    <dbReference type="NCBI Taxonomy" id="4577"/>
    <lineage>
        <taxon>Eukaryota</taxon>
        <taxon>Viridiplantae</taxon>
        <taxon>Streptophyta</taxon>
        <taxon>Embryophyta</taxon>
        <taxon>Tracheophyta</taxon>
        <taxon>Spermatophyta</taxon>
        <taxon>Magnoliopsida</taxon>
        <taxon>Liliopsida</taxon>
        <taxon>Poales</taxon>
        <taxon>Poaceae</taxon>
        <taxon>PACMAD clade</taxon>
        <taxon>Panicoideae</taxon>
        <taxon>Andropogonodae</taxon>
        <taxon>Andropogoneae</taxon>
        <taxon>Tripsacinae</taxon>
        <taxon>Zea</taxon>
    </lineage>
</organism>